<dbReference type="PANTHER" id="PTHR46425">
    <property type="entry name" value="TRANSCRIPTION TERMINATION FACTOR RHO"/>
    <property type="match status" value="1"/>
</dbReference>
<organism evidence="2">
    <name type="scientific">mine drainage metagenome</name>
    <dbReference type="NCBI Taxonomy" id="410659"/>
    <lineage>
        <taxon>unclassified sequences</taxon>
        <taxon>metagenomes</taxon>
        <taxon>ecological metagenomes</taxon>
    </lineage>
</organism>
<dbReference type="GO" id="GO:0003723">
    <property type="term" value="F:RNA binding"/>
    <property type="evidence" value="ECO:0007669"/>
    <property type="project" value="InterPro"/>
</dbReference>
<dbReference type="Gene3D" id="3.40.50.300">
    <property type="entry name" value="P-loop containing nucleotide triphosphate hydrolases"/>
    <property type="match status" value="1"/>
</dbReference>
<dbReference type="InterPro" id="IPR004665">
    <property type="entry name" value="Term_rho"/>
</dbReference>
<sequence>MEAINFEDPNMLTEKVNFEDLTPLHPDKRFFLETTPEEINMRIVDIVTPIGKGQRMLIVAPPRTGKTVLLQKIANAISTNHPEVYLIILLIDERPEEVTEMQRATKAEVVSSTFDEPASRHVSVAEMVIEKAKRL</sequence>
<protein>
    <submittedName>
        <fullName evidence="2">Transcription termination factor Rho</fullName>
    </submittedName>
</protein>
<dbReference type="SUPFAM" id="SSF52540">
    <property type="entry name" value="P-loop containing nucleoside triphosphate hydrolases"/>
    <property type="match status" value="1"/>
</dbReference>
<feature type="non-terminal residue" evidence="2">
    <location>
        <position position="135"/>
    </location>
</feature>
<evidence type="ECO:0000313" key="2">
    <source>
        <dbReference type="EMBL" id="EQD69737.1"/>
    </source>
</evidence>
<dbReference type="EMBL" id="AUZX01004857">
    <property type="protein sequence ID" value="EQD69737.1"/>
    <property type="molecule type" value="Genomic_DNA"/>
</dbReference>
<proteinExistence type="predicted"/>
<accession>T1BJ46</accession>
<dbReference type="InterPro" id="IPR027417">
    <property type="entry name" value="P-loop_NTPase"/>
</dbReference>
<comment type="caution">
    <text evidence="2">The sequence shown here is derived from an EMBL/GenBank/DDBJ whole genome shotgun (WGS) entry which is preliminary data.</text>
</comment>
<evidence type="ECO:0000259" key="1">
    <source>
        <dbReference type="Pfam" id="PF00006"/>
    </source>
</evidence>
<dbReference type="PANTHER" id="PTHR46425:SF1">
    <property type="entry name" value="TRANSCRIPTION TERMINATION FACTOR RHO"/>
    <property type="match status" value="1"/>
</dbReference>
<dbReference type="GO" id="GO:0005524">
    <property type="term" value="F:ATP binding"/>
    <property type="evidence" value="ECO:0007669"/>
    <property type="project" value="InterPro"/>
</dbReference>
<reference evidence="2" key="2">
    <citation type="journal article" date="2014" name="ISME J.">
        <title>Microbial stratification in low pH oxic and suboxic macroscopic growths along an acid mine drainage.</title>
        <authorList>
            <person name="Mendez-Garcia C."/>
            <person name="Mesa V."/>
            <person name="Sprenger R.R."/>
            <person name="Richter M."/>
            <person name="Diez M.S."/>
            <person name="Solano J."/>
            <person name="Bargiela R."/>
            <person name="Golyshina O.V."/>
            <person name="Manteca A."/>
            <person name="Ramos J.L."/>
            <person name="Gallego J.R."/>
            <person name="Llorente I."/>
            <person name="Martins Dos Santos V.A."/>
            <person name="Jensen O.N."/>
            <person name="Pelaez A.I."/>
            <person name="Sanchez J."/>
            <person name="Ferrer M."/>
        </authorList>
    </citation>
    <scope>NUCLEOTIDE SEQUENCE</scope>
</reference>
<dbReference type="Pfam" id="PF00006">
    <property type="entry name" value="ATP-synt_ab"/>
    <property type="match status" value="1"/>
</dbReference>
<dbReference type="InterPro" id="IPR000194">
    <property type="entry name" value="ATPase_F1/V1/A1_a/bsu_nucl-bd"/>
</dbReference>
<name>T1BJ46_9ZZZZ</name>
<dbReference type="AlphaFoldDB" id="T1BJ46"/>
<reference evidence="2" key="1">
    <citation type="submission" date="2013-08" db="EMBL/GenBank/DDBJ databases">
        <authorList>
            <person name="Mendez C."/>
            <person name="Richter M."/>
            <person name="Ferrer M."/>
            <person name="Sanchez J."/>
        </authorList>
    </citation>
    <scope>NUCLEOTIDE SEQUENCE</scope>
</reference>
<gene>
    <name evidence="2" type="ORF">B1A_06694</name>
</gene>
<dbReference type="GO" id="GO:0006353">
    <property type="term" value="P:DNA-templated transcription termination"/>
    <property type="evidence" value="ECO:0007669"/>
    <property type="project" value="InterPro"/>
</dbReference>
<dbReference type="GO" id="GO:0008186">
    <property type="term" value="F:ATP-dependent activity, acting on RNA"/>
    <property type="evidence" value="ECO:0007669"/>
    <property type="project" value="InterPro"/>
</dbReference>
<feature type="domain" description="ATPase F1/V1/A1 complex alpha/beta subunit nucleotide-binding" evidence="1">
    <location>
        <begin position="41"/>
        <end position="108"/>
    </location>
</feature>